<keyword evidence="1" id="KW-1133">Transmembrane helix</keyword>
<dbReference type="EMBL" id="PISJ01000003">
    <property type="protein sequence ID" value="PKF36018.1"/>
    <property type="molecule type" value="Genomic_DNA"/>
</dbReference>
<evidence type="ECO:0000256" key="1">
    <source>
        <dbReference type="SAM" id="Phobius"/>
    </source>
</evidence>
<sequence>MILRVKQFFWGCLFGFVATYVVLVTSFCSYYGFSGMVGVALVSMFMHFTPFPYLLYFVGGLIFLFIPAQRFPHIHRQLWKWLFIAIVVAVFLIFFSEIAHQLGWLNAEFHLPRKAED</sequence>
<dbReference type="AlphaFoldDB" id="A0A2N0WIN4"/>
<evidence type="ECO:0000313" key="3">
    <source>
        <dbReference type="Proteomes" id="UP000233553"/>
    </source>
</evidence>
<reference evidence="2 3" key="1">
    <citation type="submission" date="2017-12" db="EMBL/GenBank/DDBJ databases">
        <title>Draft Genome sequences of multiple microbial strains isolated from spacecraft associated surfaces.</title>
        <authorList>
            <person name="Seuylemezian A."/>
            <person name="Vaishampayan P."/>
            <person name="Venkateswaran K."/>
        </authorList>
    </citation>
    <scope>NUCLEOTIDE SEQUENCE [LARGE SCALE GENOMIC DNA]</scope>
    <source>
        <strain evidence="2 3">2P01AA</strain>
    </source>
</reference>
<protein>
    <submittedName>
        <fullName evidence="2">Uncharacterized protein</fullName>
    </submittedName>
</protein>
<gene>
    <name evidence="2" type="ORF">CW311_02265</name>
</gene>
<accession>A0A2N0WIN4</accession>
<name>A0A2N0WIN4_9GAMM</name>
<feature type="transmembrane region" description="Helical" evidence="1">
    <location>
        <begin position="45"/>
        <end position="66"/>
    </location>
</feature>
<evidence type="ECO:0000313" key="2">
    <source>
        <dbReference type="EMBL" id="PKF36018.1"/>
    </source>
</evidence>
<keyword evidence="1" id="KW-0472">Membrane</keyword>
<proteinExistence type="predicted"/>
<feature type="transmembrane region" description="Helical" evidence="1">
    <location>
        <begin position="78"/>
        <end position="96"/>
    </location>
</feature>
<comment type="caution">
    <text evidence="2">The sequence shown here is derived from an EMBL/GenBank/DDBJ whole genome shotgun (WGS) entry which is preliminary data.</text>
</comment>
<dbReference type="Proteomes" id="UP000233553">
    <property type="component" value="Unassembled WGS sequence"/>
</dbReference>
<organism evidence="2 3">
    <name type="scientific">Acinetobacter proteolyticus</name>
    <dbReference type="NCBI Taxonomy" id="1776741"/>
    <lineage>
        <taxon>Bacteria</taxon>
        <taxon>Pseudomonadati</taxon>
        <taxon>Pseudomonadota</taxon>
        <taxon>Gammaproteobacteria</taxon>
        <taxon>Moraxellales</taxon>
        <taxon>Moraxellaceae</taxon>
        <taxon>Acinetobacter</taxon>
    </lineage>
</organism>
<dbReference type="RefSeq" id="WP_101235522.1">
    <property type="nucleotide sequence ID" value="NZ_PISJ01000003.1"/>
</dbReference>
<feature type="transmembrane region" description="Helical" evidence="1">
    <location>
        <begin position="12"/>
        <end position="33"/>
    </location>
</feature>
<keyword evidence="1" id="KW-0812">Transmembrane</keyword>